<reference evidence="2" key="1">
    <citation type="submission" date="2021-03" db="EMBL/GenBank/DDBJ databases">
        <title>Comparative genomics and phylogenomic investigation of the class Geoglossomycetes provide insights into ecological specialization and systematics.</title>
        <authorList>
            <person name="Melie T."/>
            <person name="Pirro S."/>
            <person name="Miller A.N."/>
            <person name="Quandt A."/>
        </authorList>
    </citation>
    <scope>NUCLEOTIDE SEQUENCE</scope>
    <source>
        <strain evidence="2">CAQ_001_2017</strain>
    </source>
</reference>
<evidence type="ECO:0000313" key="2">
    <source>
        <dbReference type="EMBL" id="KAH0558757.1"/>
    </source>
</evidence>
<dbReference type="EMBL" id="JAGHQM010000747">
    <property type="protein sequence ID" value="KAH0558757.1"/>
    <property type="molecule type" value="Genomic_DNA"/>
</dbReference>
<dbReference type="PANTHER" id="PTHR35392">
    <property type="entry name" value="ZN(II)2CYS6 TRANSCRIPTION FACTOR (EUROFUNG)-RELATED-RELATED"/>
    <property type="match status" value="1"/>
</dbReference>
<proteinExistence type="predicted"/>
<dbReference type="AlphaFoldDB" id="A0A9P8LB29"/>
<evidence type="ECO:0000256" key="1">
    <source>
        <dbReference type="SAM" id="MobiDB-lite"/>
    </source>
</evidence>
<dbReference type="InterPro" id="IPR052973">
    <property type="entry name" value="Fungal_sec-metab_reg_TF"/>
</dbReference>
<name>A0A9P8LB29_9PEZI</name>
<dbReference type="Proteomes" id="UP000750711">
    <property type="component" value="Unassembled WGS sequence"/>
</dbReference>
<sequence>MDSFNGGFLDSQELLSLWDPFHPAVSSGDLQHVADGGIAGMLPPAIESFEAPPANTPAPFSEAPGSLGRSAAVMHIGPDFTTTIDAYRQEVVDSFDDFFLAGNPAENPMRYLQQRFPEPLSSENTHANSPISASDASPKIAFLPNVQKETEVQGSRPKPSGKRRETLAKRSGTWHRDYLYAHVRRFEILKFSGEIRDAKPEAKSIWKPITELPTGRNAKFKMVELSQGHSQENLRLHVREYTPEPGDKQYYKWYDGDVERFYNTPAYAIAELSYARKAIKKYLENNLKVYLNVILQRASPITKYTFNTALRNQDLTLLEPALKLWAASRFIEKPWHIAGSETLGMSKDSQVNSPYHDRIPQTPIMDFQLDNLVIHSILQPLLKEILNTLRSKTLSNRKEDWFELQLTQFILLNTIELTMAHDIEFARLHNIKNGANTLLTYFHNANNGHYPFSAPWPDVERSCQWTDDQKLYVTEIRRMLLLDRNNQLEVATQPGKEMFWTGQLHRADWSPVSVV</sequence>
<comment type="caution">
    <text evidence="2">The sequence shown here is derived from an EMBL/GenBank/DDBJ whole genome shotgun (WGS) entry which is preliminary data.</text>
</comment>
<feature type="region of interest" description="Disordered" evidence="1">
    <location>
        <begin position="146"/>
        <end position="168"/>
    </location>
</feature>
<protein>
    <submittedName>
        <fullName evidence="2">Uncharacterized protein</fullName>
    </submittedName>
</protein>
<evidence type="ECO:0000313" key="3">
    <source>
        <dbReference type="Proteomes" id="UP000750711"/>
    </source>
</evidence>
<dbReference type="PANTHER" id="PTHR35392:SF3">
    <property type="entry name" value="ZN(2)-C6 FUNGAL-TYPE DOMAIN-CONTAINING PROTEIN"/>
    <property type="match status" value="1"/>
</dbReference>
<gene>
    <name evidence="2" type="ORF">GP486_004600</name>
</gene>
<accession>A0A9P8LB29</accession>
<keyword evidence="3" id="KW-1185">Reference proteome</keyword>
<feature type="region of interest" description="Disordered" evidence="1">
    <location>
        <begin position="44"/>
        <end position="63"/>
    </location>
</feature>
<organism evidence="2 3">
    <name type="scientific">Trichoglossum hirsutum</name>
    <dbReference type="NCBI Taxonomy" id="265104"/>
    <lineage>
        <taxon>Eukaryota</taxon>
        <taxon>Fungi</taxon>
        <taxon>Dikarya</taxon>
        <taxon>Ascomycota</taxon>
        <taxon>Pezizomycotina</taxon>
        <taxon>Geoglossomycetes</taxon>
        <taxon>Geoglossales</taxon>
        <taxon>Geoglossaceae</taxon>
        <taxon>Trichoglossum</taxon>
    </lineage>
</organism>